<dbReference type="Proteomes" id="UP000320762">
    <property type="component" value="Unassembled WGS sequence"/>
</dbReference>
<gene>
    <name evidence="1" type="ORF">BD626DRAFT_502181</name>
</gene>
<dbReference type="AlphaFoldDB" id="A0A550C959"/>
<reference evidence="1 2" key="1">
    <citation type="journal article" date="2019" name="New Phytol.">
        <title>Comparative genomics reveals unique wood-decay strategies and fruiting body development in the Schizophyllaceae.</title>
        <authorList>
            <person name="Almasi E."/>
            <person name="Sahu N."/>
            <person name="Krizsan K."/>
            <person name="Balint B."/>
            <person name="Kovacs G.M."/>
            <person name="Kiss B."/>
            <person name="Cseklye J."/>
            <person name="Drula E."/>
            <person name="Henrissat B."/>
            <person name="Nagy I."/>
            <person name="Chovatia M."/>
            <person name="Adam C."/>
            <person name="LaButti K."/>
            <person name="Lipzen A."/>
            <person name="Riley R."/>
            <person name="Grigoriev I.V."/>
            <person name="Nagy L.G."/>
        </authorList>
    </citation>
    <scope>NUCLEOTIDE SEQUENCE [LARGE SCALE GENOMIC DNA]</scope>
    <source>
        <strain evidence="1 2">NL-1724</strain>
    </source>
</reference>
<accession>A0A550C959</accession>
<protein>
    <submittedName>
        <fullName evidence="1">Uncharacterized protein</fullName>
    </submittedName>
</protein>
<dbReference type="EMBL" id="VDMD01000017">
    <property type="protein sequence ID" value="TRM61337.1"/>
    <property type="molecule type" value="Genomic_DNA"/>
</dbReference>
<name>A0A550C959_9AGAR</name>
<proteinExistence type="predicted"/>
<evidence type="ECO:0000313" key="1">
    <source>
        <dbReference type="EMBL" id="TRM61337.1"/>
    </source>
</evidence>
<evidence type="ECO:0000313" key="2">
    <source>
        <dbReference type="Proteomes" id="UP000320762"/>
    </source>
</evidence>
<comment type="caution">
    <text evidence="1">The sequence shown here is derived from an EMBL/GenBank/DDBJ whole genome shotgun (WGS) entry which is preliminary data.</text>
</comment>
<sequence>MQCHCRHKFCQVSTGNSSMRMAAPWILDYAVQARQVRDGVLAEDERLSAAVEVSSPVVCVPVCRISENFQAPEAGQ</sequence>
<organism evidence="1 2">
    <name type="scientific">Schizophyllum amplum</name>
    <dbReference type="NCBI Taxonomy" id="97359"/>
    <lineage>
        <taxon>Eukaryota</taxon>
        <taxon>Fungi</taxon>
        <taxon>Dikarya</taxon>
        <taxon>Basidiomycota</taxon>
        <taxon>Agaricomycotina</taxon>
        <taxon>Agaricomycetes</taxon>
        <taxon>Agaricomycetidae</taxon>
        <taxon>Agaricales</taxon>
        <taxon>Schizophyllaceae</taxon>
        <taxon>Schizophyllum</taxon>
    </lineage>
</organism>
<keyword evidence="2" id="KW-1185">Reference proteome</keyword>